<keyword evidence="3 4" id="KW-0443">Lipid metabolism</keyword>
<keyword evidence="9" id="KW-1185">Reference proteome</keyword>
<evidence type="ECO:0000313" key="8">
    <source>
        <dbReference type="EMBL" id="RDW63483.1"/>
    </source>
</evidence>
<keyword evidence="2 4" id="KW-0442">Lipid degradation</keyword>
<evidence type="ECO:0000256" key="5">
    <source>
        <dbReference type="PIRSR" id="PIRSR018169-1"/>
    </source>
</evidence>
<evidence type="ECO:0000256" key="3">
    <source>
        <dbReference type="ARBA" id="ARBA00023098"/>
    </source>
</evidence>
<dbReference type="InterPro" id="IPR029058">
    <property type="entry name" value="AB_hydrolase_fold"/>
</dbReference>
<feature type="active site" description="Nucleophile" evidence="5">
    <location>
        <position position="349"/>
    </location>
</feature>
<feature type="transmembrane region" description="Helical" evidence="7">
    <location>
        <begin position="68"/>
        <end position="86"/>
    </location>
</feature>
<feature type="compositionally biased region" description="Basic and acidic residues" evidence="6">
    <location>
        <begin position="501"/>
        <end position="514"/>
    </location>
</feature>
<dbReference type="PIRSF" id="PIRSF018169">
    <property type="entry name" value="PAF_acetylhydrolase"/>
    <property type="match status" value="1"/>
</dbReference>
<comment type="similarity">
    <text evidence="4">Belongs to the serine esterase family.</text>
</comment>
<dbReference type="GO" id="GO:0003847">
    <property type="term" value="F:1-alkyl-2-acetylglycerophosphocholine esterase activity"/>
    <property type="evidence" value="ECO:0007669"/>
    <property type="project" value="UniProtKB-UniRule"/>
</dbReference>
<keyword evidence="1 4" id="KW-0378">Hydrolase</keyword>
<feature type="active site" description="Charge relay system" evidence="5">
    <location>
        <position position="441"/>
    </location>
</feature>
<dbReference type="AlphaFoldDB" id="A0A3D8QNT5"/>
<dbReference type="InterPro" id="IPR016715">
    <property type="entry name" value="PAF_acetylhydro_eukaryote"/>
</dbReference>
<dbReference type="PANTHER" id="PTHR10272">
    <property type="entry name" value="PLATELET-ACTIVATING FACTOR ACETYLHYDROLASE"/>
    <property type="match status" value="1"/>
</dbReference>
<evidence type="ECO:0000256" key="6">
    <source>
        <dbReference type="SAM" id="MobiDB-lite"/>
    </source>
</evidence>
<comment type="catalytic activity">
    <reaction evidence="4">
        <text>a 1-O-alkyl-2-acetyl-sn-glycero-3-phosphocholine + H2O = a 1-O-alkyl-sn-glycero-3-phosphocholine + acetate + H(+)</text>
        <dbReference type="Rhea" id="RHEA:17777"/>
        <dbReference type="ChEBI" id="CHEBI:15377"/>
        <dbReference type="ChEBI" id="CHEBI:15378"/>
        <dbReference type="ChEBI" id="CHEBI:30089"/>
        <dbReference type="ChEBI" id="CHEBI:30909"/>
        <dbReference type="ChEBI" id="CHEBI:36707"/>
        <dbReference type="EC" id="3.1.1.47"/>
    </reaction>
</comment>
<keyword evidence="7" id="KW-0812">Transmembrane</keyword>
<evidence type="ECO:0000313" key="9">
    <source>
        <dbReference type="Proteomes" id="UP000256645"/>
    </source>
</evidence>
<dbReference type="SUPFAM" id="SSF53474">
    <property type="entry name" value="alpha/beta-Hydrolases"/>
    <property type="match status" value="1"/>
</dbReference>
<sequence length="532" mass="59285">MELQTPYRDDVELQSLREPIDDPDAPLPFYSGEVRPTERPRWMLGGPTVSHWHRILERPIAILRPRLSWRYILCVLILLYVLWCLVNRSPLFASKLPPYSGPFGVGTVDLEIAVDTPRNISESILQTTGKPAFALETVLFSLYYPTLPGVRSNRQSHTWIAKPIGATAEGYARAAHVNNFIMRPVFTFALWLIAGGIHIPAKVDVPIAEDRGDKFPVVVFSHGTASSRTDYTHFCGEMASRGVVLAAIEHRDGSGPASLVFGRNGEERRVMYLRESDLRADPPLDEARFKEEQLAFREAEIEEVIRVLQRVNAGQGGDVFKANFRDEGHGLEDWAEKLDLKKLIIAGHSYGATGALQALKGAPENQARPARGGIILDPGKSSGPLNHDIDVPILVIHSNSWSGQHSIFFGRPHFDTVRDLVSDVLTRVGASWFITSLETSHPSVTDAPLIEPLLLRWTTGATINAKEGLREYVRVSMEFLEFISNTTRTGVLAQPVTHPEYGVDERTEEQKKSQPTDISKYWQIHVAPALAD</sequence>
<reference evidence="8 9" key="1">
    <citation type="journal article" date="2018" name="IMA Fungus">
        <title>IMA Genome-F 9: Draft genome sequence of Annulohypoxylon stygium, Aspergillus mulundensis, Berkeleyomyces basicola (syn. Thielaviopsis basicola), Ceratocystis smalleyi, two Cercospora beticola strains, Coleophoma cylindrospora, Fusarium fracticaudum, Phialophora cf. hyalina, and Morchella septimelata.</title>
        <authorList>
            <person name="Wingfield B.D."/>
            <person name="Bills G.F."/>
            <person name="Dong Y."/>
            <person name="Huang W."/>
            <person name="Nel W.J."/>
            <person name="Swalarsk-Parry B.S."/>
            <person name="Vaghefi N."/>
            <person name="Wilken P.M."/>
            <person name="An Z."/>
            <person name="de Beer Z.W."/>
            <person name="De Vos L."/>
            <person name="Chen L."/>
            <person name="Duong T.A."/>
            <person name="Gao Y."/>
            <person name="Hammerbacher A."/>
            <person name="Kikkert J.R."/>
            <person name="Li Y."/>
            <person name="Li H."/>
            <person name="Li K."/>
            <person name="Li Q."/>
            <person name="Liu X."/>
            <person name="Ma X."/>
            <person name="Naidoo K."/>
            <person name="Pethybridge S.J."/>
            <person name="Sun J."/>
            <person name="Steenkamp E.T."/>
            <person name="van der Nest M.A."/>
            <person name="van Wyk S."/>
            <person name="Wingfield M.J."/>
            <person name="Xiong C."/>
            <person name="Yue Q."/>
            <person name="Zhang X."/>
        </authorList>
    </citation>
    <scope>NUCLEOTIDE SEQUENCE [LARGE SCALE GENOMIC DNA]</scope>
    <source>
        <strain evidence="8 9">BP6252</strain>
    </source>
</reference>
<evidence type="ECO:0000256" key="1">
    <source>
        <dbReference type="ARBA" id="ARBA00022801"/>
    </source>
</evidence>
<proteinExistence type="inferred from homology"/>
<gene>
    <name evidence="8" type="ORF">BP6252_11028</name>
</gene>
<dbReference type="Proteomes" id="UP000256645">
    <property type="component" value="Unassembled WGS sequence"/>
</dbReference>
<name>A0A3D8QNT5_9HELO</name>
<dbReference type="Gene3D" id="3.40.50.1820">
    <property type="entry name" value="alpha/beta hydrolase"/>
    <property type="match status" value="1"/>
</dbReference>
<dbReference type="OrthoDB" id="2363873at2759"/>
<evidence type="ECO:0000256" key="4">
    <source>
        <dbReference type="PIRNR" id="PIRNR018169"/>
    </source>
</evidence>
<dbReference type="PANTHER" id="PTHR10272:SF11">
    <property type="entry name" value="PHOSPHOLIPASE-RELATED"/>
    <property type="match status" value="1"/>
</dbReference>
<keyword evidence="7" id="KW-0472">Membrane</keyword>
<dbReference type="EC" id="3.1.1.47" evidence="4"/>
<protein>
    <recommendedName>
        <fullName evidence="4">Putative phospholipase</fullName>
        <ecNumber evidence="4">3.1.1.47</ecNumber>
    </recommendedName>
</protein>
<organism evidence="8 9">
    <name type="scientific">Coleophoma cylindrospora</name>
    <dbReference type="NCBI Taxonomy" id="1849047"/>
    <lineage>
        <taxon>Eukaryota</taxon>
        <taxon>Fungi</taxon>
        <taxon>Dikarya</taxon>
        <taxon>Ascomycota</taxon>
        <taxon>Pezizomycotina</taxon>
        <taxon>Leotiomycetes</taxon>
        <taxon>Helotiales</taxon>
        <taxon>Dermateaceae</taxon>
        <taxon>Coleophoma</taxon>
    </lineage>
</organism>
<evidence type="ECO:0000256" key="2">
    <source>
        <dbReference type="ARBA" id="ARBA00022963"/>
    </source>
</evidence>
<dbReference type="GO" id="GO:0016042">
    <property type="term" value="P:lipid catabolic process"/>
    <property type="evidence" value="ECO:0007669"/>
    <property type="project" value="UniProtKB-KW"/>
</dbReference>
<keyword evidence="7" id="KW-1133">Transmembrane helix</keyword>
<feature type="region of interest" description="Disordered" evidence="6">
    <location>
        <begin position="496"/>
        <end position="516"/>
    </location>
</feature>
<accession>A0A3D8QNT5</accession>
<dbReference type="STRING" id="1849047.A0A3D8QNT5"/>
<comment type="caution">
    <text evidence="8">The sequence shown here is derived from an EMBL/GenBank/DDBJ whole genome shotgun (WGS) entry which is preliminary data.</text>
</comment>
<evidence type="ECO:0000256" key="7">
    <source>
        <dbReference type="SAM" id="Phobius"/>
    </source>
</evidence>
<dbReference type="Pfam" id="PF03403">
    <property type="entry name" value="PAF-AH_p_II"/>
    <property type="match status" value="1"/>
</dbReference>
<dbReference type="EMBL" id="PDLM01000013">
    <property type="protein sequence ID" value="RDW63483.1"/>
    <property type="molecule type" value="Genomic_DNA"/>
</dbReference>
<feature type="active site" description="Charge relay system" evidence="5">
    <location>
        <position position="377"/>
    </location>
</feature>